<dbReference type="AlphaFoldDB" id="A0A0D3FVS5"/>
<name>A0A0D3FVS5_9ORYZ</name>
<dbReference type="PaxDb" id="65489-OBART04G12390.1"/>
<accession>A0A0D3FVS5</accession>
<reference evidence="1" key="1">
    <citation type="journal article" date="2009" name="Rice">
        <title>De Novo Next Generation Sequencing of Plant Genomes.</title>
        <authorList>
            <person name="Rounsley S."/>
            <person name="Marri P.R."/>
            <person name="Yu Y."/>
            <person name="He R."/>
            <person name="Sisneros N."/>
            <person name="Goicoechea J.L."/>
            <person name="Lee S.J."/>
            <person name="Angelova A."/>
            <person name="Kudrna D."/>
            <person name="Luo M."/>
            <person name="Affourtit J."/>
            <person name="Desany B."/>
            <person name="Knight J."/>
            <person name="Niazi F."/>
            <person name="Egholm M."/>
            <person name="Wing R.A."/>
        </authorList>
    </citation>
    <scope>NUCLEOTIDE SEQUENCE [LARGE SCALE GENOMIC DNA]</scope>
    <source>
        <strain evidence="1">cv. IRGC 105608</strain>
    </source>
</reference>
<proteinExistence type="predicted"/>
<dbReference type="HOGENOM" id="CLU_2240902_0_0_1"/>
<evidence type="ECO:0000313" key="1">
    <source>
        <dbReference type="EnsemblPlants" id="OBART04G12390.1"/>
    </source>
</evidence>
<dbReference type="Proteomes" id="UP000026960">
    <property type="component" value="Chromosome 4"/>
</dbReference>
<keyword evidence="2" id="KW-1185">Reference proteome</keyword>
<protein>
    <submittedName>
        <fullName evidence="1">Uncharacterized protein</fullName>
    </submittedName>
</protein>
<sequence>MAVLRELAAVGRLPRCRPAPSPFLELLPFSVGSFYVGLRRQPVSEGSSDRRRDAVQFRVLLRPKLARRSAGGRTEEVWASSQGGDSSMQQVWWSAGGGAPARCGGGLVLICL</sequence>
<reference evidence="1" key="2">
    <citation type="submission" date="2015-03" db="UniProtKB">
        <authorList>
            <consortium name="EnsemblPlants"/>
        </authorList>
    </citation>
    <scope>IDENTIFICATION</scope>
</reference>
<dbReference type="EnsemblPlants" id="OBART04G12390.1">
    <property type="protein sequence ID" value="OBART04G12390.1"/>
    <property type="gene ID" value="OBART04G12390"/>
</dbReference>
<organism evidence="1">
    <name type="scientific">Oryza barthii</name>
    <dbReference type="NCBI Taxonomy" id="65489"/>
    <lineage>
        <taxon>Eukaryota</taxon>
        <taxon>Viridiplantae</taxon>
        <taxon>Streptophyta</taxon>
        <taxon>Embryophyta</taxon>
        <taxon>Tracheophyta</taxon>
        <taxon>Spermatophyta</taxon>
        <taxon>Magnoliopsida</taxon>
        <taxon>Liliopsida</taxon>
        <taxon>Poales</taxon>
        <taxon>Poaceae</taxon>
        <taxon>BOP clade</taxon>
        <taxon>Oryzoideae</taxon>
        <taxon>Oryzeae</taxon>
        <taxon>Oryzinae</taxon>
        <taxon>Oryza</taxon>
    </lineage>
</organism>
<dbReference type="Gramene" id="OBART04G12390.1">
    <property type="protein sequence ID" value="OBART04G12390.1"/>
    <property type="gene ID" value="OBART04G12390"/>
</dbReference>
<evidence type="ECO:0000313" key="2">
    <source>
        <dbReference type="Proteomes" id="UP000026960"/>
    </source>
</evidence>